<dbReference type="Pfam" id="PF06223">
    <property type="entry name" value="Phage_tail_T"/>
    <property type="match status" value="1"/>
</dbReference>
<evidence type="ECO:0000259" key="1">
    <source>
        <dbReference type="Pfam" id="PF06223"/>
    </source>
</evidence>
<dbReference type="EMBL" id="BLAF01000006">
    <property type="protein sequence ID" value="GES18183.1"/>
    <property type="molecule type" value="Genomic_DNA"/>
</dbReference>
<proteinExistence type="predicted"/>
<dbReference type="OrthoDB" id="4241224at2"/>
<dbReference type="Proteomes" id="UP000377595">
    <property type="component" value="Unassembled WGS sequence"/>
</dbReference>
<keyword evidence="3" id="KW-1185">Reference proteome</keyword>
<accession>A0A5M3XGT8</accession>
<evidence type="ECO:0000313" key="3">
    <source>
        <dbReference type="Proteomes" id="UP000377595"/>
    </source>
</evidence>
<dbReference type="RefSeq" id="WP_155343323.1">
    <property type="nucleotide sequence ID" value="NZ_BAAAHM010000017.1"/>
</dbReference>
<name>A0A5M3XGT8_9ACTN</name>
<feature type="domain" description="Minor tail T" evidence="1">
    <location>
        <begin position="30"/>
        <end position="103"/>
    </location>
</feature>
<protein>
    <recommendedName>
        <fullName evidence="1">Minor tail T domain-containing protein</fullName>
    </recommendedName>
</protein>
<gene>
    <name evidence="2" type="ORF">Aple_010780</name>
</gene>
<comment type="caution">
    <text evidence="2">The sequence shown here is derived from an EMBL/GenBank/DDBJ whole genome shotgun (WGS) entry which is preliminary data.</text>
</comment>
<sequence length="118" mass="13481">MRARPERAFYFRLASHLHMTVGRLLNEIGSRELTEWQVYERMAGPLGPVRDDYLAAQVAATVINVNRGKGKRARGIEAVRLRWDSREPVDPAELYSRVQKINARLGGNDIRLQPTPQD</sequence>
<dbReference type="AlphaFoldDB" id="A0A5M3XGT8"/>
<organism evidence="2 3">
    <name type="scientific">Acrocarpospora pleiomorpha</name>
    <dbReference type="NCBI Taxonomy" id="90975"/>
    <lineage>
        <taxon>Bacteria</taxon>
        <taxon>Bacillati</taxon>
        <taxon>Actinomycetota</taxon>
        <taxon>Actinomycetes</taxon>
        <taxon>Streptosporangiales</taxon>
        <taxon>Streptosporangiaceae</taxon>
        <taxon>Acrocarpospora</taxon>
    </lineage>
</organism>
<dbReference type="InterPro" id="IPR009350">
    <property type="entry name" value="Phage_tail_T"/>
</dbReference>
<reference evidence="2 3" key="1">
    <citation type="submission" date="2019-10" db="EMBL/GenBank/DDBJ databases">
        <title>Whole genome shotgun sequence of Acrocarpospora pleiomorpha NBRC 16267.</title>
        <authorList>
            <person name="Ichikawa N."/>
            <person name="Kimura A."/>
            <person name="Kitahashi Y."/>
            <person name="Komaki H."/>
            <person name="Oguchi A."/>
        </authorList>
    </citation>
    <scope>NUCLEOTIDE SEQUENCE [LARGE SCALE GENOMIC DNA]</scope>
    <source>
        <strain evidence="2 3">NBRC 16267</strain>
    </source>
</reference>
<evidence type="ECO:0000313" key="2">
    <source>
        <dbReference type="EMBL" id="GES18183.1"/>
    </source>
</evidence>